<name>A0A841BT68_9ACTN</name>
<feature type="region of interest" description="Disordered" evidence="1">
    <location>
        <begin position="33"/>
        <end position="72"/>
    </location>
</feature>
<evidence type="ECO:0000256" key="1">
    <source>
        <dbReference type="SAM" id="MobiDB-lite"/>
    </source>
</evidence>
<dbReference type="EMBL" id="JACHMN010000002">
    <property type="protein sequence ID" value="MBB5871404.1"/>
    <property type="molecule type" value="Genomic_DNA"/>
</dbReference>
<dbReference type="RefSeq" id="WP_184839426.1">
    <property type="nucleotide sequence ID" value="NZ_JACHMN010000002.1"/>
</dbReference>
<dbReference type="Proteomes" id="UP000587527">
    <property type="component" value="Unassembled WGS sequence"/>
</dbReference>
<keyword evidence="3" id="KW-1185">Reference proteome</keyword>
<organism evidence="2 3">
    <name type="scientific">Allocatelliglobosispora scoriae</name>
    <dbReference type="NCBI Taxonomy" id="643052"/>
    <lineage>
        <taxon>Bacteria</taxon>
        <taxon>Bacillati</taxon>
        <taxon>Actinomycetota</taxon>
        <taxon>Actinomycetes</taxon>
        <taxon>Micromonosporales</taxon>
        <taxon>Micromonosporaceae</taxon>
        <taxon>Allocatelliglobosispora</taxon>
    </lineage>
</organism>
<feature type="compositionally biased region" description="Low complexity" evidence="1">
    <location>
        <begin position="36"/>
        <end position="66"/>
    </location>
</feature>
<evidence type="ECO:0000313" key="3">
    <source>
        <dbReference type="Proteomes" id="UP000587527"/>
    </source>
</evidence>
<proteinExistence type="predicted"/>
<gene>
    <name evidence="2" type="ORF">F4553_004783</name>
</gene>
<evidence type="ECO:0000313" key="2">
    <source>
        <dbReference type="EMBL" id="MBB5871404.1"/>
    </source>
</evidence>
<accession>A0A841BT68</accession>
<comment type="caution">
    <text evidence="2">The sequence shown here is derived from an EMBL/GenBank/DDBJ whole genome shotgun (WGS) entry which is preliminary data.</text>
</comment>
<reference evidence="2 3" key="1">
    <citation type="submission" date="2020-08" db="EMBL/GenBank/DDBJ databases">
        <title>Sequencing the genomes of 1000 actinobacteria strains.</title>
        <authorList>
            <person name="Klenk H.-P."/>
        </authorList>
    </citation>
    <scope>NUCLEOTIDE SEQUENCE [LARGE SCALE GENOMIC DNA]</scope>
    <source>
        <strain evidence="2 3">DSM 45362</strain>
    </source>
</reference>
<dbReference type="AlphaFoldDB" id="A0A841BT68"/>
<sequence length="219" mass="22594">MNIAFSPRANVPAKVAIGTLLMAAALFMEGCSPNDPGSTPTPTGPAATPTATVNPGSTGPSGPGKSLQSMSAGERIQMPLKPSETISDGYPIIRNVGSSKVSITAVDVISNQDNGKLRILGSLTRAIPAGSADLIGIQRVFPPQRDAQGATNAIGTIIDPFDVDKSDHEVVVGIGVTSGNVEISGLRITYMIDGRTYTQQFDQSLVLCLGRPANSTTCV</sequence>
<protein>
    <submittedName>
        <fullName evidence="2">Uncharacterized protein</fullName>
    </submittedName>
</protein>